<dbReference type="InterPro" id="IPR036397">
    <property type="entry name" value="RNaseH_sf"/>
</dbReference>
<dbReference type="PANTHER" id="PTHR46148:SF44">
    <property type="entry name" value="GAG-POL POLYPROTEIN"/>
    <property type="match status" value="1"/>
</dbReference>
<dbReference type="STRING" id="3635.A0A1U8I4V0"/>
<organism evidence="2 3">
    <name type="scientific">Gossypium hirsutum</name>
    <name type="common">Upland cotton</name>
    <name type="synonym">Gossypium mexicanum</name>
    <dbReference type="NCBI Taxonomy" id="3635"/>
    <lineage>
        <taxon>Eukaryota</taxon>
        <taxon>Viridiplantae</taxon>
        <taxon>Streptophyta</taxon>
        <taxon>Embryophyta</taxon>
        <taxon>Tracheophyta</taxon>
        <taxon>Spermatophyta</taxon>
        <taxon>Magnoliopsida</taxon>
        <taxon>eudicotyledons</taxon>
        <taxon>Gunneridae</taxon>
        <taxon>Pentapetalae</taxon>
        <taxon>rosids</taxon>
        <taxon>malvids</taxon>
        <taxon>Malvales</taxon>
        <taxon>Malvaceae</taxon>
        <taxon>Malvoideae</taxon>
        <taxon>Gossypium</taxon>
    </lineage>
</organism>
<proteinExistence type="predicted"/>
<dbReference type="GeneID" id="107892709"/>
<accession>A0A1U8I4V0</accession>
<dbReference type="InterPro" id="IPR056924">
    <property type="entry name" value="SH3_Tf2-1"/>
</dbReference>
<keyword evidence="2" id="KW-1185">Reference proteome</keyword>
<protein>
    <recommendedName>
        <fullName evidence="1">Tf2-1-like SH3-like domain-containing protein</fullName>
    </recommendedName>
</protein>
<evidence type="ECO:0000313" key="2">
    <source>
        <dbReference type="Proteomes" id="UP000818029"/>
    </source>
</evidence>
<name>A0A1U8I4V0_GOSHI</name>
<dbReference type="PANTHER" id="PTHR46148">
    <property type="entry name" value="CHROMO DOMAIN-CONTAINING PROTEIN"/>
    <property type="match status" value="1"/>
</dbReference>
<dbReference type="AlphaFoldDB" id="A0A1U8I4V0"/>
<evidence type="ECO:0000313" key="3">
    <source>
        <dbReference type="RefSeq" id="XP_016673255.1"/>
    </source>
</evidence>
<dbReference type="PaxDb" id="3635-A0A1U8I4V0"/>
<dbReference type="GO" id="GO:0003676">
    <property type="term" value="F:nucleic acid binding"/>
    <property type="evidence" value="ECO:0007669"/>
    <property type="project" value="InterPro"/>
</dbReference>
<dbReference type="RefSeq" id="XP_016673255.1">
    <property type="nucleotide sequence ID" value="XM_016817766.1"/>
</dbReference>
<sequence>MLKSCAIDFSSNLDRHLPLAEFTYNNSYEKSIQLDPFEALYGRKCRTLLCWCHMYEKRNLGPDLVREIEDKVKLICERLKTTSDRQKSFADLRHRDVEYQVLRFGWIRPIAYYLLFPPEFKRMHDVFHVSMLRKYRSGPSHVFAIEEIEVRFDLLYEEELVAILGRKVKVLHNKMVPLVKVLWRNHKTDEAT</sequence>
<feature type="domain" description="Tf2-1-like SH3-like" evidence="1">
    <location>
        <begin position="100"/>
        <end position="136"/>
    </location>
</feature>
<dbReference type="OrthoDB" id="996762at2759"/>
<dbReference type="Pfam" id="PF24626">
    <property type="entry name" value="SH3_Tf2-1"/>
    <property type="match status" value="1"/>
</dbReference>
<dbReference type="Gene3D" id="3.30.420.10">
    <property type="entry name" value="Ribonuclease H-like superfamily/Ribonuclease H"/>
    <property type="match status" value="1"/>
</dbReference>
<gene>
    <name evidence="3" type="primary">LOC107892709</name>
</gene>
<reference evidence="2" key="1">
    <citation type="journal article" date="2020" name="Nat. Genet.">
        <title>Genomic diversifications of five Gossypium allopolyploid species and their impact on cotton improvement.</title>
        <authorList>
            <person name="Chen Z.J."/>
            <person name="Sreedasyam A."/>
            <person name="Ando A."/>
            <person name="Song Q."/>
            <person name="De Santiago L.M."/>
            <person name="Hulse-Kemp A.M."/>
            <person name="Ding M."/>
            <person name="Ye W."/>
            <person name="Kirkbride R.C."/>
            <person name="Jenkins J."/>
            <person name="Plott C."/>
            <person name="Lovell J."/>
            <person name="Lin Y.M."/>
            <person name="Vaughn R."/>
            <person name="Liu B."/>
            <person name="Simpson S."/>
            <person name="Scheffler B.E."/>
            <person name="Wen L."/>
            <person name="Saski C.A."/>
            <person name="Grover C.E."/>
            <person name="Hu G."/>
            <person name="Conover J.L."/>
            <person name="Carlson J.W."/>
            <person name="Shu S."/>
            <person name="Boston L.B."/>
            <person name="Williams M."/>
            <person name="Peterson D.G."/>
            <person name="McGee K."/>
            <person name="Jones D.C."/>
            <person name="Wendel J.F."/>
            <person name="Stelly D.M."/>
            <person name="Grimwood J."/>
            <person name="Schmutz J."/>
        </authorList>
    </citation>
    <scope>NUCLEOTIDE SEQUENCE [LARGE SCALE GENOMIC DNA]</scope>
    <source>
        <strain evidence="2">cv. TM-1</strain>
    </source>
</reference>
<evidence type="ECO:0000259" key="1">
    <source>
        <dbReference type="Pfam" id="PF24626"/>
    </source>
</evidence>
<reference evidence="3" key="2">
    <citation type="submission" date="2025-08" db="UniProtKB">
        <authorList>
            <consortium name="RefSeq"/>
        </authorList>
    </citation>
    <scope>IDENTIFICATION</scope>
</reference>
<dbReference type="KEGG" id="ghi:107892709"/>
<dbReference type="Proteomes" id="UP000818029">
    <property type="component" value="Chromosome D09"/>
</dbReference>